<gene>
    <name evidence="2" type="ORF">GUITHDRAFT_117959</name>
</gene>
<dbReference type="PROSITE" id="PS50030">
    <property type="entry name" value="UBA"/>
    <property type="match status" value="1"/>
</dbReference>
<evidence type="ECO:0000313" key="2">
    <source>
        <dbReference type="EMBL" id="EKX35932.1"/>
    </source>
</evidence>
<organism evidence="2">
    <name type="scientific">Guillardia theta (strain CCMP2712)</name>
    <name type="common">Cryptophyte</name>
    <dbReference type="NCBI Taxonomy" id="905079"/>
    <lineage>
        <taxon>Eukaryota</taxon>
        <taxon>Cryptophyceae</taxon>
        <taxon>Pyrenomonadales</taxon>
        <taxon>Geminigeraceae</taxon>
        <taxon>Guillardia</taxon>
    </lineage>
</organism>
<evidence type="ECO:0000259" key="1">
    <source>
        <dbReference type="PROSITE" id="PS50030"/>
    </source>
</evidence>
<protein>
    <recommendedName>
        <fullName evidence="1">UBA domain-containing protein</fullName>
    </recommendedName>
</protein>
<dbReference type="Gene3D" id="1.10.8.10">
    <property type="entry name" value="DNA helicase RuvA subunit, C-terminal domain"/>
    <property type="match status" value="1"/>
</dbReference>
<evidence type="ECO:0000313" key="4">
    <source>
        <dbReference type="Proteomes" id="UP000011087"/>
    </source>
</evidence>
<dbReference type="CDD" id="cd14270">
    <property type="entry name" value="UBA"/>
    <property type="match status" value="1"/>
</dbReference>
<dbReference type="InterPro" id="IPR015940">
    <property type="entry name" value="UBA"/>
</dbReference>
<dbReference type="Proteomes" id="UP000011087">
    <property type="component" value="Unassembled WGS sequence"/>
</dbReference>
<sequence>MWLQRLQTLVKGEVWKGGQENDVRVQEGLLRQLVQQGFEREAAKAALKKTNNDDFAALLILTSPQEAEPDNKTDFSSDDSNEAKQQRLLDYFRDLGDQYWGWQNESAKRGRGFKGALKSNFLPLLDDIRRLAADDLPFCDSFAVPYQALCFLNRGLDECPPMAEDRDRDRYRMSKETGPILPKLLSRIANLNQESYKNSLVCELVKETFAILEKLCTQAISSKLDTITRLQGVNCILGFVREFDGLVSISQGNAGLPGASGKLTPVALHPAIRSLPLFVSSIKSSDLKCYLEIAKALQDLGHLLSRNDPTLVEGVLTVYSAFLRSLDKLSPSMVFDSFVPEGGSVLSALLNLLATCQHSKIFVDESHTSHSAVPTKILEFIETALNGDGKQIRMTGILSLVDDLLGCITEGHAKIYKDASRFREIDLSKGIIDTSDDNMDDSEIKEGFDFDDDEIPHRSFAELQERRAEFEIRMHSCLGPEFEGVRIGSGVIKMVDKGAKVLSSAVRRRAQKVGFVCSGMLVVGMGIDGVQKRHTMCSQFTAMPWPMRCNRKMLKALNKSYV</sequence>
<dbReference type="KEGG" id="gtt:GUITHDRAFT_117959"/>
<dbReference type="HOGENOM" id="CLU_485262_0_0_1"/>
<dbReference type="GeneID" id="17292675"/>
<dbReference type="PaxDb" id="55529-EKX35932"/>
<dbReference type="AlphaFoldDB" id="L1IIL5"/>
<evidence type="ECO:0000313" key="3">
    <source>
        <dbReference type="EnsemblProtists" id="EKX35932"/>
    </source>
</evidence>
<keyword evidence="4" id="KW-1185">Reference proteome</keyword>
<reference evidence="3" key="3">
    <citation type="submission" date="2015-06" db="UniProtKB">
        <authorList>
            <consortium name="EnsemblProtists"/>
        </authorList>
    </citation>
    <scope>IDENTIFICATION</scope>
</reference>
<dbReference type="RefSeq" id="XP_005822912.1">
    <property type="nucleotide sequence ID" value="XM_005822855.1"/>
</dbReference>
<reference evidence="4" key="2">
    <citation type="submission" date="2012-11" db="EMBL/GenBank/DDBJ databases">
        <authorList>
            <person name="Kuo A."/>
            <person name="Curtis B.A."/>
            <person name="Tanifuji G."/>
            <person name="Burki F."/>
            <person name="Gruber A."/>
            <person name="Irimia M."/>
            <person name="Maruyama S."/>
            <person name="Arias M.C."/>
            <person name="Ball S.G."/>
            <person name="Gile G.H."/>
            <person name="Hirakawa Y."/>
            <person name="Hopkins J.F."/>
            <person name="Rensing S.A."/>
            <person name="Schmutz J."/>
            <person name="Symeonidi A."/>
            <person name="Elias M."/>
            <person name="Eveleigh R.J."/>
            <person name="Herman E.K."/>
            <person name="Klute M.J."/>
            <person name="Nakayama T."/>
            <person name="Obornik M."/>
            <person name="Reyes-Prieto A."/>
            <person name="Armbrust E.V."/>
            <person name="Aves S.J."/>
            <person name="Beiko R.G."/>
            <person name="Coutinho P."/>
            <person name="Dacks J.B."/>
            <person name="Durnford D.G."/>
            <person name="Fast N.M."/>
            <person name="Green B.R."/>
            <person name="Grisdale C."/>
            <person name="Hempe F."/>
            <person name="Henrissat B."/>
            <person name="Hoppner M.P."/>
            <person name="Ishida K.-I."/>
            <person name="Kim E."/>
            <person name="Koreny L."/>
            <person name="Kroth P.G."/>
            <person name="Liu Y."/>
            <person name="Malik S.-B."/>
            <person name="Maier U.G."/>
            <person name="McRose D."/>
            <person name="Mock T."/>
            <person name="Neilson J.A."/>
            <person name="Onodera N.T."/>
            <person name="Poole A.M."/>
            <person name="Pritham E.J."/>
            <person name="Richards T.A."/>
            <person name="Rocap G."/>
            <person name="Roy S.W."/>
            <person name="Sarai C."/>
            <person name="Schaack S."/>
            <person name="Shirato S."/>
            <person name="Slamovits C.H."/>
            <person name="Spencer D.F."/>
            <person name="Suzuki S."/>
            <person name="Worden A.Z."/>
            <person name="Zauner S."/>
            <person name="Barry K."/>
            <person name="Bell C."/>
            <person name="Bharti A.K."/>
            <person name="Crow J.A."/>
            <person name="Grimwood J."/>
            <person name="Kramer R."/>
            <person name="Lindquist E."/>
            <person name="Lucas S."/>
            <person name="Salamov A."/>
            <person name="McFadden G.I."/>
            <person name="Lane C.E."/>
            <person name="Keeling P.J."/>
            <person name="Gray M.W."/>
            <person name="Grigoriev I.V."/>
            <person name="Archibald J.M."/>
        </authorList>
    </citation>
    <scope>NUCLEOTIDE SEQUENCE</scope>
    <source>
        <strain evidence="4">CCMP2712</strain>
    </source>
</reference>
<name>L1IIL5_GUITC</name>
<dbReference type="InterPro" id="IPR009060">
    <property type="entry name" value="UBA-like_sf"/>
</dbReference>
<proteinExistence type="predicted"/>
<feature type="domain" description="UBA" evidence="1">
    <location>
        <begin position="24"/>
        <end position="63"/>
    </location>
</feature>
<dbReference type="EMBL" id="JH993082">
    <property type="protein sequence ID" value="EKX35932.1"/>
    <property type="molecule type" value="Genomic_DNA"/>
</dbReference>
<dbReference type="EnsemblProtists" id="EKX35932">
    <property type="protein sequence ID" value="EKX35932"/>
    <property type="gene ID" value="GUITHDRAFT_117959"/>
</dbReference>
<dbReference type="SUPFAM" id="SSF46934">
    <property type="entry name" value="UBA-like"/>
    <property type="match status" value="1"/>
</dbReference>
<reference evidence="2 4" key="1">
    <citation type="journal article" date="2012" name="Nature">
        <title>Algal genomes reveal evolutionary mosaicism and the fate of nucleomorphs.</title>
        <authorList>
            <consortium name="DOE Joint Genome Institute"/>
            <person name="Curtis B.A."/>
            <person name="Tanifuji G."/>
            <person name="Burki F."/>
            <person name="Gruber A."/>
            <person name="Irimia M."/>
            <person name="Maruyama S."/>
            <person name="Arias M.C."/>
            <person name="Ball S.G."/>
            <person name="Gile G.H."/>
            <person name="Hirakawa Y."/>
            <person name="Hopkins J.F."/>
            <person name="Kuo A."/>
            <person name="Rensing S.A."/>
            <person name="Schmutz J."/>
            <person name="Symeonidi A."/>
            <person name="Elias M."/>
            <person name="Eveleigh R.J."/>
            <person name="Herman E.K."/>
            <person name="Klute M.J."/>
            <person name="Nakayama T."/>
            <person name="Obornik M."/>
            <person name="Reyes-Prieto A."/>
            <person name="Armbrust E.V."/>
            <person name="Aves S.J."/>
            <person name="Beiko R.G."/>
            <person name="Coutinho P."/>
            <person name="Dacks J.B."/>
            <person name="Durnford D.G."/>
            <person name="Fast N.M."/>
            <person name="Green B.R."/>
            <person name="Grisdale C.J."/>
            <person name="Hempel F."/>
            <person name="Henrissat B."/>
            <person name="Hoppner M.P."/>
            <person name="Ishida K."/>
            <person name="Kim E."/>
            <person name="Koreny L."/>
            <person name="Kroth P.G."/>
            <person name="Liu Y."/>
            <person name="Malik S.B."/>
            <person name="Maier U.G."/>
            <person name="McRose D."/>
            <person name="Mock T."/>
            <person name="Neilson J.A."/>
            <person name="Onodera N.T."/>
            <person name="Poole A.M."/>
            <person name="Pritham E.J."/>
            <person name="Richards T.A."/>
            <person name="Rocap G."/>
            <person name="Roy S.W."/>
            <person name="Sarai C."/>
            <person name="Schaack S."/>
            <person name="Shirato S."/>
            <person name="Slamovits C.H."/>
            <person name="Spencer D.F."/>
            <person name="Suzuki S."/>
            <person name="Worden A.Z."/>
            <person name="Zauner S."/>
            <person name="Barry K."/>
            <person name="Bell C."/>
            <person name="Bharti A.K."/>
            <person name="Crow J.A."/>
            <person name="Grimwood J."/>
            <person name="Kramer R."/>
            <person name="Lindquist E."/>
            <person name="Lucas S."/>
            <person name="Salamov A."/>
            <person name="McFadden G.I."/>
            <person name="Lane C.E."/>
            <person name="Keeling P.J."/>
            <person name="Gray M.W."/>
            <person name="Grigoriev I.V."/>
            <person name="Archibald J.M."/>
        </authorList>
    </citation>
    <scope>NUCLEOTIDE SEQUENCE</scope>
    <source>
        <strain evidence="2 4">CCMP2712</strain>
    </source>
</reference>
<accession>L1IIL5</accession>